<proteinExistence type="predicted"/>
<gene>
    <name evidence="1" type="ORF">I0K15_02430</name>
</gene>
<dbReference type="Proteomes" id="UP000594800">
    <property type="component" value="Chromosome"/>
</dbReference>
<name>A0A7S9LST9_9RHOB</name>
<evidence type="ECO:0000313" key="2">
    <source>
        <dbReference type="Proteomes" id="UP000594800"/>
    </source>
</evidence>
<organism evidence="1 2">
    <name type="scientific">Pontivivens ytuae</name>
    <dbReference type="NCBI Taxonomy" id="2789856"/>
    <lineage>
        <taxon>Bacteria</taxon>
        <taxon>Pseudomonadati</taxon>
        <taxon>Pseudomonadota</taxon>
        <taxon>Alphaproteobacteria</taxon>
        <taxon>Rhodobacterales</taxon>
        <taxon>Paracoccaceae</taxon>
        <taxon>Pontivivens</taxon>
    </lineage>
</organism>
<dbReference type="RefSeq" id="WP_196103870.1">
    <property type="nucleotide sequence ID" value="NZ_CP064942.1"/>
</dbReference>
<dbReference type="KEGG" id="poz:I0K15_02430"/>
<dbReference type="AlphaFoldDB" id="A0A7S9LST9"/>
<dbReference type="EMBL" id="CP064942">
    <property type="protein sequence ID" value="QPH54661.1"/>
    <property type="molecule type" value="Genomic_DNA"/>
</dbReference>
<keyword evidence="2" id="KW-1185">Reference proteome</keyword>
<sequence length="68" mass="7257">MAEDKFKLELAELMAKHGVGGLPQDTVRGPSIPGGVGTVASYIKEIITDSQAFDETVLNRVVSVLKTK</sequence>
<reference evidence="1 2" key="1">
    <citation type="submission" date="2020-11" db="EMBL/GenBank/DDBJ databases">
        <title>Description of Pontivivens ytuae sp. nov. isolated from deep sea sediment of Mariana Trench.</title>
        <authorList>
            <person name="Wang Z."/>
            <person name="Sun Q.-L."/>
            <person name="Xu X.-D."/>
            <person name="Tang Y.-Z."/>
            <person name="Zhang J."/>
        </authorList>
    </citation>
    <scope>NUCLEOTIDE SEQUENCE [LARGE SCALE GENOMIC DNA]</scope>
    <source>
        <strain evidence="1 2">MT2928</strain>
    </source>
</reference>
<accession>A0A7S9LST9</accession>
<protein>
    <submittedName>
        <fullName evidence="1">Uncharacterized protein</fullName>
    </submittedName>
</protein>
<evidence type="ECO:0000313" key="1">
    <source>
        <dbReference type="EMBL" id="QPH54661.1"/>
    </source>
</evidence>